<protein>
    <submittedName>
        <fullName evidence="5">Crustacyanin-A1</fullName>
    </submittedName>
</protein>
<feature type="signal peptide" evidence="3">
    <location>
        <begin position="1"/>
        <end position="19"/>
    </location>
</feature>
<feature type="chain" id="PRO_5023585231" evidence="3">
    <location>
        <begin position="20"/>
        <end position="197"/>
    </location>
</feature>
<dbReference type="InterPro" id="IPR003057">
    <property type="entry name" value="Invtbrt_color"/>
</dbReference>
<keyword evidence="3" id="KW-0732">Signal</keyword>
<dbReference type="GO" id="GO:0031409">
    <property type="term" value="F:pigment binding"/>
    <property type="evidence" value="ECO:0007669"/>
    <property type="project" value="InterPro"/>
</dbReference>
<dbReference type="PANTHER" id="PTHR10612">
    <property type="entry name" value="APOLIPOPROTEIN D"/>
    <property type="match status" value="1"/>
</dbReference>
<dbReference type="Pfam" id="PF08212">
    <property type="entry name" value="Lipocalin_2"/>
    <property type="match status" value="1"/>
</dbReference>
<dbReference type="InterPro" id="IPR000566">
    <property type="entry name" value="Lipocln_cytosolic_FA-bd_dom"/>
</dbReference>
<dbReference type="InterPro" id="IPR022272">
    <property type="entry name" value="Lipocalin_CS"/>
</dbReference>
<evidence type="ECO:0000256" key="3">
    <source>
        <dbReference type="PIRNR" id="PIRNR036893"/>
    </source>
</evidence>
<dbReference type="GO" id="GO:0000302">
    <property type="term" value="P:response to reactive oxygen species"/>
    <property type="evidence" value="ECO:0007669"/>
    <property type="project" value="TreeGrafter"/>
</dbReference>
<dbReference type="Gene3D" id="2.40.128.20">
    <property type="match status" value="1"/>
</dbReference>
<dbReference type="InterPro" id="IPR022271">
    <property type="entry name" value="Lipocalin_ApoD"/>
</dbReference>
<dbReference type="InterPro" id="IPR012674">
    <property type="entry name" value="Calycin"/>
</dbReference>
<dbReference type="OrthoDB" id="6339451at2759"/>
<dbReference type="PRINTS" id="PR01273">
    <property type="entry name" value="INVTBRTCOLOR"/>
</dbReference>
<feature type="domain" description="Lipocalin/cytosolic fatty-acid binding" evidence="4">
    <location>
        <begin position="47"/>
        <end position="183"/>
    </location>
</feature>
<dbReference type="SUPFAM" id="SSF50814">
    <property type="entry name" value="Lipocalins"/>
    <property type="match status" value="1"/>
</dbReference>
<reference evidence="5" key="1">
    <citation type="submission" date="2017-09" db="EMBL/GenBank/DDBJ databases">
        <title>Chinese mitten crab Eriocheir sinensis Crustacyanin-A1.</title>
        <authorList>
            <person name="Li Q."/>
            <person name="Wu X."/>
            <person name="Cheng Y."/>
        </authorList>
    </citation>
    <scope>NUCLEOTIDE SEQUENCE</scope>
</reference>
<name>A0A5A4N532_ERISI</name>
<dbReference type="PROSITE" id="PS00213">
    <property type="entry name" value="LIPOCALIN"/>
    <property type="match status" value="1"/>
</dbReference>
<proteinExistence type="evidence at transcript level"/>
<evidence type="ECO:0000313" key="5">
    <source>
        <dbReference type="EMBL" id="AYU71036.1"/>
    </source>
</evidence>
<dbReference type="EMBL" id="MF940264">
    <property type="protein sequence ID" value="AYU71036.1"/>
    <property type="molecule type" value="mRNA"/>
</dbReference>
<dbReference type="PANTHER" id="PTHR10612:SF62">
    <property type="entry name" value="LIPOCALIN_CYTOSOLIC FATTY-ACID BINDING DOMAIN-CONTAINING PROTEIN"/>
    <property type="match status" value="1"/>
</dbReference>
<comment type="similarity">
    <text evidence="1 3">Belongs to the calycin superfamily. Lipocalin family.</text>
</comment>
<dbReference type="AlphaFoldDB" id="A0A5A4N532"/>
<evidence type="ECO:0000256" key="1">
    <source>
        <dbReference type="ARBA" id="ARBA00006889"/>
    </source>
</evidence>
<dbReference type="GO" id="GO:0005737">
    <property type="term" value="C:cytoplasm"/>
    <property type="evidence" value="ECO:0007669"/>
    <property type="project" value="TreeGrafter"/>
</dbReference>
<sequence length="197" mass="21769">MKAMLVTLLAVAAVAQSQAKEGEKFPSGIVSVGECPSITPKEDFDPAAYLGAWYEIERFNMIFEEGMDCTQSVYSDLGDGVMEVHNVGRTSQGPFTAVGTVTVEEPGALLVAYEGYIPETFYVLDTDYTTFSAVYKCEQMGELRSQYAWIVSRALTLNQATLSHVHQVFASNGVDVRLFQPTHQGRECPYLNNKQEL</sequence>
<dbReference type="GO" id="GO:0006629">
    <property type="term" value="P:lipid metabolic process"/>
    <property type="evidence" value="ECO:0007669"/>
    <property type="project" value="TreeGrafter"/>
</dbReference>
<evidence type="ECO:0000256" key="2">
    <source>
        <dbReference type="ARBA" id="ARBA00023157"/>
    </source>
</evidence>
<keyword evidence="2" id="KW-1015">Disulfide bond</keyword>
<evidence type="ECO:0000259" key="4">
    <source>
        <dbReference type="Pfam" id="PF08212"/>
    </source>
</evidence>
<dbReference type="SMR" id="A0A5A4N532"/>
<accession>A0A5A4N532</accession>
<organism evidence="5">
    <name type="scientific">Eriocheir sinensis</name>
    <name type="common">Chinese mitten crab</name>
    <dbReference type="NCBI Taxonomy" id="95602"/>
    <lineage>
        <taxon>Eukaryota</taxon>
        <taxon>Metazoa</taxon>
        <taxon>Ecdysozoa</taxon>
        <taxon>Arthropoda</taxon>
        <taxon>Crustacea</taxon>
        <taxon>Multicrustacea</taxon>
        <taxon>Malacostraca</taxon>
        <taxon>Eumalacostraca</taxon>
        <taxon>Eucarida</taxon>
        <taxon>Decapoda</taxon>
        <taxon>Pleocyemata</taxon>
        <taxon>Brachyura</taxon>
        <taxon>Eubrachyura</taxon>
        <taxon>Grapsoidea</taxon>
        <taxon>Varunidae</taxon>
        <taxon>Eriocheir</taxon>
    </lineage>
</organism>
<dbReference type="PIRSF" id="PIRSF036893">
    <property type="entry name" value="Lipocalin_ApoD"/>
    <property type="match status" value="1"/>
</dbReference>